<dbReference type="Proteomes" id="UP000494363">
    <property type="component" value="Unassembled WGS sequence"/>
</dbReference>
<comment type="subcellular location">
    <subcellularLocation>
        <location evidence="1">Cytoplasm</location>
        <location evidence="1">Nucleoid</location>
    </subcellularLocation>
</comment>
<dbReference type="AlphaFoldDB" id="A0A6J5DME9"/>
<protein>
    <submittedName>
        <fullName evidence="8">DNA-binding protein Bv3F</fullName>
    </submittedName>
</protein>
<dbReference type="Gene3D" id="4.10.430.30">
    <property type="match status" value="1"/>
</dbReference>
<evidence type="ECO:0000256" key="5">
    <source>
        <dbReference type="SAM" id="Coils"/>
    </source>
</evidence>
<keyword evidence="9" id="KW-1185">Reference proteome</keyword>
<keyword evidence="3" id="KW-0963">Cytoplasm</keyword>
<evidence type="ECO:0000256" key="1">
    <source>
        <dbReference type="ARBA" id="ARBA00004453"/>
    </source>
</evidence>
<feature type="coiled-coil region" evidence="5">
    <location>
        <begin position="5"/>
        <end position="54"/>
    </location>
</feature>
<dbReference type="SUPFAM" id="SSF81273">
    <property type="entry name" value="H-NS histone-like proteins"/>
    <property type="match status" value="1"/>
</dbReference>
<dbReference type="PANTHER" id="PTHR38097:SF2">
    <property type="entry name" value="DNA-BINDING PROTEIN STPA"/>
    <property type="match status" value="1"/>
</dbReference>
<evidence type="ECO:0000313" key="9">
    <source>
        <dbReference type="Proteomes" id="UP000494363"/>
    </source>
</evidence>
<dbReference type="GO" id="GO:0003677">
    <property type="term" value="F:DNA binding"/>
    <property type="evidence" value="ECO:0007669"/>
    <property type="project" value="UniProtKB-KW"/>
</dbReference>
<evidence type="ECO:0000256" key="6">
    <source>
        <dbReference type="SAM" id="MobiDB-lite"/>
    </source>
</evidence>
<reference evidence="8 9" key="1">
    <citation type="submission" date="2020-04" db="EMBL/GenBank/DDBJ databases">
        <authorList>
            <person name="De Canck E."/>
        </authorList>
    </citation>
    <scope>NUCLEOTIDE SEQUENCE [LARGE SCALE GENOMIC DNA]</scope>
    <source>
        <strain evidence="8 9">LMG 29542</strain>
    </source>
</reference>
<comment type="similarity">
    <text evidence="2">Belongs to the histone-like protein H-NS family.</text>
</comment>
<evidence type="ECO:0000313" key="8">
    <source>
        <dbReference type="EMBL" id="CAB3754362.1"/>
    </source>
</evidence>
<accession>A0A6J5DME9</accession>
<dbReference type="SMART" id="SM00528">
    <property type="entry name" value="HNS"/>
    <property type="match status" value="1"/>
</dbReference>
<dbReference type="GO" id="GO:0009295">
    <property type="term" value="C:nucleoid"/>
    <property type="evidence" value="ECO:0007669"/>
    <property type="project" value="UniProtKB-SubCell"/>
</dbReference>
<evidence type="ECO:0000256" key="4">
    <source>
        <dbReference type="ARBA" id="ARBA00023125"/>
    </source>
</evidence>
<dbReference type="EMBL" id="CADIKH010000009">
    <property type="protein sequence ID" value="CAB3754362.1"/>
    <property type="molecule type" value="Genomic_DNA"/>
</dbReference>
<evidence type="ECO:0000256" key="2">
    <source>
        <dbReference type="ARBA" id="ARBA00010610"/>
    </source>
</evidence>
<dbReference type="InterPro" id="IPR027444">
    <property type="entry name" value="H-NS_C_dom"/>
</dbReference>
<evidence type="ECO:0000259" key="7">
    <source>
        <dbReference type="SMART" id="SM00528"/>
    </source>
</evidence>
<dbReference type="RefSeq" id="WP_175226603.1">
    <property type="nucleotide sequence ID" value="NZ_CADIKH010000009.1"/>
</dbReference>
<keyword evidence="5" id="KW-0175">Coiled coil</keyword>
<gene>
    <name evidence="8" type="ORF">LMG29542_02328</name>
</gene>
<dbReference type="Pfam" id="PF00816">
    <property type="entry name" value="Histone_HNS"/>
    <property type="match status" value="1"/>
</dbReference>
<dbReference type="PANTHER" id="PTHR38097">
    <property type="match status" value="1"/>
</dbReference>
<name>A0A6J5DME9_9BURK</name>
<proteinExistence type="inferred from homology"/>
<feature type="region of interest" description="Disordered" evidence="6">
    <location>
        <begin position="61"/>
        <end position="84"/>
    </location>
</feature>
<feature type="domain" description="DNA-binding protein H-NS-like C-terminal" evidence="7">
    <location>
        <begin position="61"/>
        <end position="100"/>
    </location>
</feature>
<sequence>MSNHYKDLLAQRAALEKQIEEARSKERGDAINSIRQLMQEIRQLMQEFEITEAELTVRKTRKARGPVKPKYKDPNSDKTWSGMGRAPAWIAGKDRAAFLIT</sequence>
<evidence type="ECO:0000256" key="3">
    <source>
        <dbReference type="ARBA" id="ARBA00022490"/>
    </source>
</evidence>
<organism evidence="8 9">
    <name type="scientific">Paraburkholderia humisilvae</name>
    <dbReference type="NCBI Taxonomy" id="627669"/>
    <lineage>
        <taxon>Bacteria</taxon>
        <taxon>Pseudomonadati</taxon>
        <taxon>Pseudomonadota</taxon>
        <taxon>Betaproteobacteria</taxon>
        <taxon>Burkholderiales</taxon>
        <taxon>Burkholderiaceae</taxon>
        <taxon>Paraburkholderia</taxon>
    </lineage>
</organism>
<keyword evidence="4 8" id="KW-0238">DNA-binding</keyword>